<dbReference type="InterPro" id="IPR003658">
    <property type="entry name" value="Anti-sigma_ant"/>
</dbReference>
<accession>A0ABR6TNC0</accession>
<dbReference type="Pfam" id="PF01740">
    <property type="entry name" value="STAS"/>
    <property type="match status" value="1"/>
</dbReference>
<sequence length="105" mass="11799">MSIDIISNYKEESESWIVELSGELDVSCADKLKSLVNDNIEEKFSNIVLDMKDLSYIDSTGIGIIVGIMKRLREDGKDISLLNTKDNVKKIFKITGLDQIINMEG</sequence>
<dbReference type="PANTHER" id="PTHR33495">
    <property type="entry name" value="ANTI-SIGMA FACTOR ANTAGONIST TM_1081-RELATED-RELATED"/>
    <property type="match status" value="1"/>
</dbReference>
<evidence type="ECO:0000313" key="5">
    <source>
        <dbReference type="Proteomes" id="UP000713904"/>
    </source>
</evidence>
<dbReference type="CDD" id="cd07043">
    <property type="entry name" value="STAS_anti-anti-sigma_factors"/>
    <property type="match status" value="1"/>
</dbReference>
<evidence type="ECO:0000313" key="4">
    <source>
        <dbReference type="EMBL" id="MBC2576648.1"/>
    </source>
</evidence>
<organism evidence="4 5">
    <name type="scientific">Peptostreptococcus canis</name>
    <dbReference type="NCBI Taxonomy" id="1159213"/>
    <lineage>
        <taxon>Bacteria</taxon>
        <taxon>Bacillati</taxon>
        <taxon>Bacillota</taxon>
        <taxon>Clostridia</taxon>
        <taxon>Peptostreptococcales</taxon>
        <taxon>Peptostreptococcaceae</taxon>
        <taxon>Peptostreptococcus</taxon>
    </lineage>
</organism>
<dbReference type="PROSITE" id="PS50801">
    <property type="entry name" value="STAS"/>
    <property type="match status" value="1"/>
</dbReference>
<gene>
    <name evidence="4" type="ORF">HLB29_08120</name>
</gene>
<name>A0ABR6TNC0_9FIRM</name>
<dbReference type="InterPro" id="IPR036513">
    <property type="entry name" value="STAS_dom_sf"/>
</dbReference>
<dbReference type="NCBIfam" id="TIGR00377">
    <property type="entry name" value="ant_ant_sig"/>
    <property type="match status" value="1"/>
</dbReference>
<dbReference type="PANTHER" id="PTHR33495:SF2">
    <property type="entry name" value="ANTI-SIGMA FACTOR ANTAGONIST TM_1081-RELATED"/>
    <property type="match status" value="1"/>
</dbReference>
<dbReference type="EMBL" id="JABGBW010000009">
    <property type="protein sequence ID" value="MBC2576648.1"/>
    <property type="molecule type" value="Genomic_DNA"/>
</dbReference>
<dbReference type="RefSeq" id="WP_185624669.1">
    <property type="nucleotide sequence ID" value="NZ_JABGBW010000009.1"/>
</dbReference>
<dbReference type="InterPro" id="IPR002645">
    <property type="entry name" value="STAS_dom"/>
</dbReference>
<dbReference type="Proteomes" id="UP000713904">
    <property type="component" value="Unassembled WGS sequence"/>
</dbReference>
<evidence type="ECO:0000256" key="1">
    <source>
        <dbReference type="ARBA" id="ARBA00009013"/>
    </source>
</evidence>
<evidence type="ECO:0000259" key="3">
    <source>
        <dbReference type="PROSITE" id="PS50801"/>
    </source>
</evidence>
<keyword evidence="5" id="KW-1185">Reference proteome</keyword>
<comment type="similarity">
    <text evidence="1 2">Belongs to the anti-sigma-factor antagonist family.</text>
</comment>
<feature type="domain" description="STAS" evidence="3">
    <location>
        <begin position="17"/>
        <end position="105"/>
    </location>
</feature>
<evidence type="ECO:0000256" key="2">
    <source>
        <dbReference type="RuleBase" id="RU003749"/>
    </source>
</evidence>
<reference evidence="4 5" key="1">
    <citation type="submission" date="2020-05" db="EMBL/GenBank/DDBJ databases">
        <title>Draft genome of xy-202 and genomic insight in genome of the genus Peptostreptococcus.</title>
        <authorList>
            <person name="Zhang Z."/>
        </authorList>
    </citation>
    <scope>NUCLEOTIDE SEQUENCE [LARGE SCALE GENOMIC DNA]</scope>
    <source>
        <strain evidence="4 5">DSM 27025</strain>
    </source>
</reference>
<protein>
    <recommendedName>
        <fullName evidence="2">Anti-sigma factor antagonist</fullName>
    </recommendedName>
</protein>
<dbReference type="Gene3D" id="3.30.750.24">
    <property type="entry name" value="STAS domain"/>
    <property type="match status" value="1"/>
</dbReference>
<dbReference type="SUPFAM" id="SSF52091">
    <property type="entry name" value="SpoIIaa-like"/>
    <property type="match status" value="1"/>
</dbReference>
<comment type="caution">
    <text evidence="4">The sequence shown here is derived from an EMBL/GenBank/DDBJ whole genome shotgun (WGS) entry which is preliminary data.</text>
</comment>
<proteinExistence type="inferred from homology"/>